<feature type="domain" description="Survival protein SurE-like phosphatase/nucleotidase" evidence="7">
    <location>
        <begin position="8"/>
        <end position="196"/>
    </location>
</feature>
<keyword evidence="9" id="KW-1185">Reference proteome</keyword>
<evidence type="ECO:0000259" key="7">
    <source>
        <dbReference type="Pfam" id="PF01975"/>
    </source>
</evidence>
<sequence length="284" mass="28709">MSPAFTTLITNDDGINSPGLLRLALAALDAGLDVVVAAPAAESSGSGASITSTGTDGRIVVDRRHLEGLDGVPCYAVHAAPALISLIASHGAFGQAPELVLSGVNPGANVGRAILHSGTVGAALTAGVNGGRGLAVSLDVAPDTTTPRWGVASRLAARLIPFLLDQPTGTVLNLNVPIIVGDEPPEVRTAKLARFGIVQTTMTQQDRHQIRLAVADNAAHAESGSDADLLRLGYATVTSLRSVEERPLADLVLEPVPVATSAAPPGPGRQSASSSRTSGATSVP</sequence>
<dbReference type="InterPro" id="IPR036523">
    <property type="entry name" value="SurE-like_sf"/>
</dbReference>
<proteinExistence type="inferred from homology"/>
<keyword evidence="5" id="KW-0378">Hydrolase</keyword>
<gene>
    <name evidence="8" type="ORF">E3O49_14740</name>
</gene>
<evidence type="ECO:0000256" key="4">
    <source>
        <dbReference type="ARBA" id="ARBA00022723"/>
    </source>
</evidence>
<accession>A0AAQ2C439</accession>
<dbReference type="GO" id="GO:0046872">
    <property type="term" value="F:metal ion binding"/>
    <property type="evidence" value="ECO:0007669"/>
    <property type="project" value="UniProtKB-KW"/>
</dbReference>
<keyword evidence="4" id="KW-0479">Metal-binding</keyword>
<dbReference type="EMBL" id="SOFY01000078">
    <property type="protein sequence ID" value="TFC42296.1"/>
    <property type="molecule type" value="Genomic_DNA"/>
</dbReference>
<reference evidence="8 9" key="1">
    <citation type="submission" date="2019-03" db="EMBL/GenBank/DDBJ databases">
        <title>Genomics of glacier-inhabiting Cryobacterium strains.</title>
        <authorList>
            <person name="Liu Q."/>
            <person name="Xin Y.-H."/>
        </authorList>
    </citation>
    <scope>NUCLEOTIDE SEQUENCE [LARGE SCALE GENOMIC DNA]</scope>
    <source>
        <strain evidence="9">TMT1-22</strain>
    </source>
</reference>
<dbReference type="AlphaFoldDB" id="A0AAQ2C439"/>
<dbReference type="SUPFAM" id="SSF64167">
    <property type="entry name" value="SurE-like"/>
    <property type="match status" value="1"/>
</dbReference>
<comment type="caution">
    <text evidence="8">The sequence shown here is derived from an EMBL/GenBank/DDBJ whole genome shotgun (WGS) entry which is preliminary data.</text>
</comment>
<dbReference type="InterPro" id="IPR002828">
    <property type="entry name" value="SurE-like_Pase/nucleotidase"/>
</dbReference>
<dbReference type="InterPro" id="IPR030048">
    <property type="entry name" value="SurE"/>
</dbReference>
<dbReference type="Gene3D" id="3.40.1210.10">
    <property type="entry name" value="Survival protein SurE-like phosphatase/nucleotidase"/>
    <property type="match status" value="1"/>
</dbReference>
<evidence type="ECO:0000313" key="8">
    <source>
        <dbReference type="EMBL" id="TFC42296.1"/>
    </source>
</evidence>
<evidence type="ECO:0000256" key="1">
    <source>
        <dbReference type="ARBA" id="ARBA00000815"/>
    </source>
</evidence>
<dbReference type="PANTHER" id="PTHR30457">
    <property type="entry name" value="5'-NUCLEOTIDASE SURE"/>
    <property type="match status" value="1"/>
</dbReference>
<evidence type="ECO:0000256" key="6">
    <source>
        <dbReference type="SAM" id="MobiDB-lite"/>
    </source>
</evidence>
<dbReference type="RefSeq" id="WP_134403155.1">
    <property type="nucleotide sequence ID" value="NZ_SOFY01000078.1"/>
</dbReference>
<dbReference type="Proteomes" id="UP000297403">
    <property type="component" value="Unassembled WGS sequence"/>
</dbReference>
<dbReference type="PANTHER" id="PTHR30457:SF0">
    <property type="entry name" value="PHOSPHATASE, PUTATIVE (AFU_ORTHOLOGUE AFUA_4G01070)-RELATED"/>
    <property type="match status" value="1"/>
</dbReference>
<dbReference type="GO" id="GO:0008253">
    <property type="term" value="F:5'-nucleotidase activity"/>
    <property type="evidence" value="ECO:0007669"/>
    <property type="project" value="UniProtKB-EC"/>
</dbReference>
<comment type="catalytic activity">
    <reaction evidence="1">
        <text>a ribonucleoside 5'-phosphate + H2O = a ribonucleoside + phosphate</text>
        <dbReference type="Rhea" id="RHEA:12484"/>
        <dbReference type="ChEBI" id="CHEBI:15377"/>
        <dbReference type="ChEBI" id="CHEBI:18254"/>
        <dbReference type="ChEBI" id="CHEBI:43474"/>
        <dbReference type="ChEBI" id="CHEBI:58043"/>
        <dbReference type="EC" id="3.1.3.5"/>
    </reaction>
</comment>
<protein>
    <recommendedName>
        <fullName evidence="3">5'-nucleotidase</fullName>
        <ecNumber evidence="3">3.1.3.5</ecNumber>
    </recommendedName>
</protein>
<evidence type="ECO:0000313" key="9">
    <source>
        <dbReference type="Proteomes" id="UP000297403"/>
    </source>
</evidence>
<dbReference type="EC" id="3.1.3.5" evidence="3"/>
<comment type="similarity">
    <text evidence="2">Belongs to the SurE nucleotidase family.</text>
</comment>
<organism evidence="8 9">
    <name type="scientific">Cryobacterium shii</name>
    <dbReference type="NCBI Taxonomy" id="1259235"/>
    <lineage>
        <taxon>Bacteria</taxon>
        <taxon>Bacillati</taxon>
        <taxon>Actinomycetota</taxon>
        <taxon>Actinomycetes</taxon>
        <taxon>Micrococcales</taxon>
        <taxon>Microbacteriaceae</taxon>
        <taxon>Cryobacterium</taxon>
    </lineage>
</organism>
<feature type="compositionally biased region" description="Low complexity" evidence="6">
    <location>
        <begin position="268"/>
        <end position="284"/>
    </location>
</feature>
<evidence type="ECO:0000256" key="5">
    <source>
        <dbReference type="ARBA" id="ARBA00022801"/>
    </source>
</evidence>
<name>A0AAQ2C439_9MICO</name>
<dbReference type="Pfam" id="PF01975">
    <property type="entry name" value="SurE"/>
    <property type="match status" value="1"/>
</dbReference>
<feature type="region of interest" description="Disordered" evidence="6">
    <location>
        <begin position="254"/>
        <end position="284"/>
    </location>
</feature>
<evidence type="ECO:0000256" key="3">
    <source>
        <dbReference type="ARBA" id="ARBA00012643"/>
    </source>
</evidence>
<evidence type="ECO:0000256" key="2">
    <source>
        <dbReference type="ARBA" id="ARBA00011062"/>
    </source>
</evidence>